<dbReference type="STRING" id="1576369.SAMN05421753_12838"/>
<dbReference type="AlphaFoldDB" id="A0A1I3TAB2"/>
<keyword evidence="1" id="KW-0812">Transmembrane</keyword>
<keyword evidence="1" id="KW-0472">Membrane</keyword>
<name>A0A1I3TAB2_9PLAN</name>
<reference evidence="3" key="1">
    <citation type="submission" date="2016-10" db="EMBL/GenBank/DDBJ databases">
        <authorList>
            <person name="Varghese N."/>
            <person name="Submissions S."/>
        </authorList>
    </citation>
    <scope>NUCLEOTIDE SEQUENCE [LARGE SCALE GENOMIC DNA]</scope>
    <source>
        <strain evidence="3">DSM 26348</strain>
    </source>
</reference>
<gene>
    <name evidence="2" type="ORF">SAMN05421753_12838</name>
</gene>
<proteinExistence type="predicted"/>
<keyword evidence="1" id="KW-1133">Transmembrane helix</keyword>
<dbReference type="OrthoDB" id="282265at2"/>
<keyword evidence="3" id="KW-1185">Reference proteome</keyword>
<evidence type="ECO:0000313" key="3">
    <source>
        <dbReference type="Proteomes" id="UP000199518"/>
    </source>
</evidence>
<accession>A0A1I3TAB2</accession>
<dbReference type="RefSeq" id="WP_092057137.1">
    <property type="nucleotide sequence ID" value="NZ_FOQD01000028.1"/>
</dbReference>
<sequence>MIAKLVFLHQPATFAWLTVNATLVGFVLAVASIVAGVIVVARLRRTKEPEATRAQREFHKHRERLQSDFFQLAAARGKPRGLRWTRCDWKPDVVFATDLATGLLTAFVDVEIHFEAIPGGDMEEVEAVGHFREASAVFHCQSGQWGTGGKALFNMRPAEAVTRLAGQYEML</sequence>
<dbReference type="EMBL" id="FOQD01000028">
    <property type="protein sequence ID" value="SFJ67550.1"/>
    <property type="molecule type" value="Genomic_DNA"/>
</dbReference>
<organism evidence="2 3">
    <name type="scientific">Planctomicrobium piriforme</name>
    <dbReference type="NCBI Taxonomy" id="1576369"/>
    <lineage>
        <taxon>Bacteria</taxon>
        <taxon>Pseudomonadati</taxon>
        <taxon>Planctomycetota</taxon>
        <taxon>Planctomycetia</taxon>
        <taxon>Planctomycetales</taxon>
        <taxon>Planctomycetaceae</taxon>
        <taxon>Planctomicrobium</taxon>
    </lineage>
</organism>
<dbReference type="Proteomes" id="UP000199518">
    <property type="component" value="Unassembled WGS sequence"/>
</dbReference>
<evidence type="ECO:0000256" key="1">
    <source>
        <dbReference type="SAM" id="Phobius"/>
    </source>
</evidence>
<feature type="transmembrane region" description="Helical" evidence="1">
    <location>
        <begin position="14"/>
        <end position="41"/>
    </location>
</feature>
<protein>
    <submittedName>
        <fullName evidence="2">Uncharacterized protein</fullName>
    </submittedName>
</protein>
<evidence type="ECO:0000313" key="2">
    <source>
        <dbReference type="EMBL" id="SFJ67550.1"/>
    </source>
</evidence>